<comment type="caution">
    <text evidence="10">Lacks conserved residue(s) required for the propagation of feature annotation.</text>
</comment>
<evidence type="ECO:0000313" key="13">
    <source>
        <dbReference type="Proteomes" id="UP000003755"/>
    </source>
</evidence>
<evidence type="ECO:0000256" key="2">
    <source>
        <dbReference type="ARBA" id="ARBA00011738"/>
    </source>
</evidence>
<keyword evidence="3 10" id="KW-0479">Metal-binding</keyword>
<evidence type="ECO:0000256" key="11">
    <source>
        <dbReference type="RuleBase" id="RU003781"/>
    </source>
</evidence>
<protein>
    <recommendedName>
        <fullName evidence="10">dITP/XTP pyrophosphatase</fullName>
        <ecNumber evidence="10">3.6.1.66</ecNumber>
    </recommendedName>
    <alternativeName>
        <fullName evidence="10">Non-canonical purine NTP pyrophosphatase</fullName>
    </alternativeName>
    <alternativeName>
        <fullName evidence="10">Non-standard purine NTP pyrophosphatase</fullName>
    </alternativeName>
    <alternativeName>
        <fullName evidence="10">Nucleoside-triphosphate diphosphatase</fullName>
    </alternativeName>
    <alternativeName>
        <fullName evidence="10">Nucleoside-triphosphate pyrophosphatase</fullName>
        <shortName evidence="10">NTPase</shortName>
    </alternativeName>
</protein>
<dbReference type="eggNOG" id="COG0127">
    <property type="taxonomic scope" value="Bacteria"/>
</dbReference>
<dbReference type="GO" id="GO:0036220">
    <property type="term" value="F:ITP diphosphatase activity"/>
    <property type="evidence" value="ECO:0007669"/>
    <property type="project" value="UniProtKB-UniRule"/>
</dbReference>
<evidence type="ECO:0000256" key="3">
    <source>
        <dbReference type="ARBA" id="ARBA00022723"/>
    </source>
</evidence>
<feature type="binding site" evidence="10">
    <location>
        <position position="71"/>
    </location>
    <ligand>
        <name>substrate</name>
    </ligand>
</feature>
<keyword evidence="4 10" id="KW-0547">Nucleotide-binding</keyword>
<evidence type="ECO:0000256" key="1">
    <source>
        <dbReference type="ARBA" id="ARBA00008023"/>
    </source>
</evidence>
<dbReference type="GO" id="GO:0036222">
    <property type="term" value="F:XTP diphosphatase activity"/>
    <property type="evidence" value="ECO:0007669"/>
    <property type="project" value="UniProtKB-UniRule"/>
</dbReference>
<dbReference type="NCBIfam" id="TIGR00042">
    <property type="entry name" value="RdgB/HAM1 family non-canonical purine NTP pyrophosphatase"/>
    <property type="match status" value="1"/>
</dbReference>
<evidence type="ECO:0000256" key="4">
    <source>
        <dbReference type="ARBA" id="ARBA00022741"/>
    </source>
</evidence>
<dbReference type="PANTHER" id="PTHR11067:SF9">
    <property type="entry name" value="INOSINE TRIPHOSPHATE PYROPHOSPHATASE"/>
    <property type="match status" value="1"/>
</dbReference>
<dbReference type="GO" id="GO:0035870">
    <property type="term" value="F:dITP diphosphatase activity"/>
    <property type="evidence" value="ECO:0007669"/>
    <property type="project" value="UniProtKB-UniRule"/>
</dbReference>
<dbReference type="Proteomes" id="UP000003755">
    <property type="component" value="Unassembled WGS sequence"/>
</dbReference>
<name>C9L5D9_BLAHA</name>
<dbReference type="GO" id="GO:0009117">
    <property type="term" value="P:nucleotide metabolic process"/>
    <property type="evidence" value="ECO:0007669"/>
    <property type="project" value="UniProtKB-KW"/>
</dbReference>
<dbReference type="SUPFAM" id="SSF52972">
    <property type="entry name" value="ITPase-like"/>
    <property type="match status" value="1"/>
</dbReference>
<dbReference type="GO" id="GO:0046872">
    <property type="term" value="F:metal ion binding"/>
    <property type="evidence" value="ECO:0007669"/>
    <property type="project" value="UniProtKB-KW"/>
</dbReference>
<dbReference type="NCBIfam" id="NF011397">
    <property type="entry name" value="PRK14822.1"/>
    <property type="match status" value="1"/>
</dbReference>
<gene>
    <name evidence="12" type="primary">rdgB</name>
    <name evidence="12" type="ORF">BLAHAN_04596</name>
</gene>
<dbReference type="Gene3D" id="3.90.950.10">
    <property type="match status" value="1"/>
</dbReference>
<dbReference type="InterPro" id="IPR029001">
    <property type="entry name" value="ITPase-like_fam"/>
</dbReference>
<dbReference type="Pfam" id="PF01725">
    <property type="entry name" value="Ham1p_like"/>
    <property type="match status" value="1"/>
</dbReference>
<keyword evidence="13" id="KW-1185">Reference proteome</keyword>
<dbReference type="InterPro" id="IPR002637">
    <property type="entry name" value="RdgB/HAM1"/>
</dbReference>
<dbReference type="HOGENOM" id="CLU_082080_0_2_9"/>
<feature type="active site" description="Proton acceptor" evidence="10">
    <location>
        <position position="70"/>
    </location>
</feature>
<dbReference type="CDD" id="cd00515">
    <property type="entry name" value="HAM1"/>
    <property type="match status" value="1"/>
</dbReference>
<comment type="function">
    <text evidence="10">Pyrophosphatase that catalyzes the hydrolysis of nucleoside triphosphates to their monophosphate derivatives, with a high preference for the non-canonical purine nucleotides XTP (xanthosine triphosphate), dITP (deoxyinosine triphosphate) and ITP. Seems to function as a house-cleaning enzyme that removes non-canonical purine nucleotides from the nucleotide pool, thus preventing their incorporation into DNA/RNA and avoiding chromosomal lesions.</text>
</comment>
<evidence type="ECO:0000256" key="9">
    <source>
        <dbReference type="ARBA" id="ARBA00052017"/>
    </source>
</evidence>
<proteinExistence type="inferred from homology"/>
<comment type="similarity">
    <text evidence="1 10 11">Belongs to the HAM1 NTPase family.</text>
</comment>
<accession>C9L5D9</accession>
<evidence type="ECO:0000256" key="8">
    <source>
        <dbReference type="ARBA" id="ARBA00051875"/>
    </source>
</evidence>
<comment type="caution">
    <text evidence="12">The sequence shown here is derived from an EMBL/GenBank/DDBJ whole genome shotgun (WGS) entry which is preliminary data.</text>
</comment>
<reference evidence="12" key="1">
    <citation type="submission" date="2009-09" db="EMBL/GenBank/DDBJ databases">
        <authorList>
            <person name="Weinstock G."/>
            <person name="Sodergren E."/>
            <person name="Clifton S."/>
            <person name="Fulton L."/>
            <person name="Fulton B."/>
            <person name="Courtney L."/>
            <person name="Fronick C."/>
            <person name="Harrison M."/>
            <person name="Strong C."/>
            <person name="Farmer C."/>
            <person name="Delahaunty K."/>
            <person name="Markovic C."/>
            <person name="Hall O."/>
            <person name="Minx P."/>
            <person name="Tomlinson C."/>
            <person name="Mitreva M."/>
            <person name="Nelson J."/>
            <person name="Hou S."/>
            <person name="Wollam A."/>
            <person name="Pepin K.H."/>
            <person name="Johnson M."/>
            <person name="Bhonagiri V."/>
            <person name="Nash W.E."/>
            <person name="Warren W."/>
            <person name="Chinwalla A."/>
            <person name="Mardis E.R."/>
            <person name="Wilson R.K."/>
        </authorList>
    </citation>
    <scope>NUCLEOTIDE SEQUENCE [LARGE SCALE GENOMIC DNA]</scope>
    <source>
        <strain evidence="12">DSM 20583</strain>
    </source>
</reference>
<dbReference type="GO" id="GO:0017111">
    <property type="term" value="F:ribonucleoside triphosphate phosphatase activity"/>
    <property type="evidence" value="ECO:0007669"/>
    <property type="project" value="InterPro"/>
</dbReference>
<evidence type="ECO:0000256" key="6">
    <source>
        <dbReference type="ARBA" id="ARBA00022842"/>
    </source>
</evidence>
<comment type="cofactor">
    <cofactor evidence="10">
        <name>Mg(2+)</name>
        <dbReference type="ChEBI" id="CHEBI:18420"/>
    </cofactor>
    <text evidence="10">Binds 1 Mg(2+) ion per subunit.</text>
</comment>
<dbReference type="FunFam" id="3.90.950.10:FF:000001">
    <property type="entry name" value="dITP/XTP pyrophosphatase"/>
    <property type="match status" value="1"/>
</dbReference>
<organism evidence="12 13">
    <name type="scientific">Blautia hansenii DSM 20583</name>
    <dbReference type="NCBI Taxonomy" id="537007"/>
    <lineage>
        <taxon>Bacteria</taxon>
        <taxon>Bacillati</taxon>
        <taxon>Bacillota</taxon>
        <taxon>Clostridia</taxon>
        <taxon>Lachnospirales</taxon>
        <taxon>Lachnospiraceae</taxon>
        <taxon>Blautia</taxon>
    </lineage>
</organism>
<feature type="binding site" evidence="10">
    <location>
        <begin position="181"/>
        <end position="182"/>
    </location>
    <ligand>
        <name>substrate</name>
    </ligand>
</feature>
<sequence>MRRLIFATGNEHKMVEIREILGELPVEILSMKDVGIKADIVENGNTFEENALIKAKEVCKLAGEMVLADDSGLEIDYLNGEPGIYSARYMGEDTSYHIKNQNLIDRLEGVPDEKRTARFVCAIAAAFPDGRSFVVRGTIEGIIGYEERGTNGFGYDPIFYLPERGVSTAEIPPEEKNSISHRGNALRKMKELLEREELL</sequence>
<dbReference type="KEGG" id="bhan:CGC63_01830"/>
<dbReference type="AlphaFoldDB" id="C9L5D9"/>
<feature type="binding site" evidence="10">
    <location>
        <position position="70"/>
    </location>
    <ligand>
        <name>Mg(2+)</name>
        <dbReference type="ChEBI" id="CHEBI:18420"/>
    </ligand>
</feature>
<dbReference type="PANTHER" id="PTHR11067">
    <property type="entry name" value="INOSINE TRIPHOSPHATE PYROPHOSPHATASE/HAM1 PROTEIN"/>
    <property type="match status" value="1"/>
</dbReference>
<dbReference type="GO" id="GO:0005829">
    <property type="term" value="C:cytosol"/>
    <property type="evidence" value="ECO:0007669"/>
    <property type="project" value="TreeGrafter"/>
</dbReference>
<comment type="subunit">
    <text evidence="2 10">Homodimer.</text>
</comment>
<dbReference type="EC" id="3.6.1.66" evidence="10"/>
<feature type="binding site" evidence="10">
    <location>
        <position position="176"/>
    </location>
    <ligand>
        <name>substrate</name>
    </ligand>
</feature>
<keyword evidence="6 10" id="KW-0460">Magnesium</keyword>
<dbReference type="InterPro" id="IPR020922">
    <property type="entry name" value="dITP/XTP_pyrophosphatase"/>
</dbReference>
<keyword evidence="7 10" id="KW-0546">Nucleotide metabolism</keyword>
<feature type="binding site" evidence="10">
    <location>
        <begin position="153"/>
        <end position="156"/>
    </location>
    <ligand>
        <name>substrate</name>
    </ligand>
</feature>
<dbReference type="EMBL" id="ABYU02000011">
    <property type="protein sequence ID" value="EEX22371.1"/>
    <property type="molecule type" value="Genomic_DNA"/>
</dbReference>
<evidence type="ECO:0000313" key="12">
    <source>
        <dbReference type="EMBL" id="EEX22371.1"/>
    </source>
</evidence>
<comment type="catalytic activity">
    <reaction evidence="9 10">
        <text>XTP + H2O = XMP + diphosphate + H(+)</text>
        <dbReference type="Rhea" id="RHEA:28610"/>
        <dbReference type="ChEBI" id="CHEBI:15377"/>
        <dbReference type="ChEBI" id="CHEBI:15378"/>
        <dbReference type="ChEBI" id="CHEBI:33019"/>
        <dbReference type="ChEBI" id="CHEBI:57464"/>
        <dbReference type="ChEBI" id="CHEBI:61314"/>
        <dbReference type="EC" id="3.6.1.66"/>
    </reaction>
</comment>
<dbReference type="GO" id="GO:0000166">
    <property type="term" value="F:nucleotide binding"/>
    <property type="evidence" value="ECO:0007669"/>
    <property type="project" value="UniProtKB-KW"/>
</dbReference>
<evidence type="ECO:0000256" key="10">
    <source>
        <dbReference type="HAMAP-Rule" id="MF_01405"/>
    </source>
</evidence>
<evidence type="ECO:0000256" key="5">
    <source>
        <dbReference type="ARBA" id="ARBA00022801"/>
    </source>
</evidence>
<dbReference type="HAMAP" id="MF_01405">
    <property type="entry name" value="Non_canon_purine_NTPase"/>
    <property type="match status" value="1"/>
</dbReference>
<dbReference type="RefSeq" id="WP_004221487.1">
    <property type="nucleotide sequence ID" value="NZ_CP022413.2"/>
</dbReference>
<dbReference type="GO" id="GO:0009146">
    <property type="term" value="P:purine nucleoside triphosphate catabolic process"/>
    <property type="evidence" value="ECO:0007669"/>
    <property type="project" value="UniProtKB-UniRule"/>
</dbReference>
<evidence type="ECO:0000256" key="7">
    <source>
        <dbReference type="ARBA" id="ARBA00023080"/>
    </source>
</evidence>
<comment type="catalytic activity">
    <reaction evidence="10">
        <text>ITP + H2O = IMP + diphosphate + H(+)</text>
        <dbReference type="Rhea" id="RHEA:29399"/>
        <dbReference type="ChEBI" id="CHEBI:15377"/>
        <dbReference type="ChEBI" id="CHEBI:15378"/>
        <dbReference type="ChEBI" id="CHEBI:33019"/>
        <dbReference type="ChEBI" id="CHEBI:58053"/>
        <dbReference type="ChEBI" id="CHEBI:61402"/>
        <dbReference type="EC" id="3.6.1.66"/>
    </reaction>
</comment>
<keyword evidence="5 10" id="KW-0378">Hydrolase</keyword>
<dbReference type="STRING" id="537007.BLAHAN_04596"/>
<feature type="binding site" evidence="10">
    <location>
        <begin position="8"/>
        <end position="13"/>
    </location>
    <ligand>
        <name>substrate</name>
    </ligand>
</feature>
<comment type="catalytic activity">
    <reaction evidence="8 10">
        <text>dITP + H2O = dIMP + diphosphate + H(+)</text>
        <dbReference type="Rhea" id="RHEA:28342"/>
        <dbReference type="ChEBI" id="CHEBI:15377"/>
        <dbReference type="ChEBI" id="CHEBI:15378"/>
        <dbReference type="ChEBI" id="CHEBI:33019"/>
        <dbReference type="ChEBI" id="CHEBI:61194"/>
        <dbReference type="ChEBI" id="CHEBI:61382"/>
        <dbReference type="EC" id="3.6.1.66"/>
    </reaction>
</comment>